<dbReference type="RefSeq" id="WP_055201534.1">
    <property type="nucleotide sequence ID" value="NZ_CYZN01000051.1"/>
</dbReference>
<evidence type="ECO:0000313" key="2">
    <source>
        <dbReference type="EMBL" id="CUO75390.1"/>
    </source>
</evidence>
<gene>
    <name evidence="2" type="ORF">ERS852478_03803</name>
</gene>
<evidence type="ECO:0000256" key="1">
    <source>
        <dbReference type="SAM" id="SignalP"/>
    </source>
</evidence>
<dbReference type="EMBL" id="CYZN01000051">
    <property type="protein sequence ID" value="CUO75390.1"/>
    <property type="molecule type" value="Genomic_DNA"/>
</dbReference>
<dbReference type="Proteomes" id="UP000095431">
    <property type="component" value="Unassembled WGS sequence"/>
</dbReference>
<evidence type="ECO:0000313" key="3">
    <source>
        <dbReference type="Proteomes" id="UP000095431"/>
    </source>
</evidence>
<accession>A0A174HQN7</accession>
<proteinExistence type="predicted"/>
<reference evidence="2 3" key="1">
    <citation type="submission" date="2015-09" db="EMBL/GenBank/DDBJ databases">
        <authorList>
            <consortium name="Pathogen Informatics"/>
        </authorList>
    </citation>
    <scope>NUCLEOTIDE SEQUENCE [LARGE SCALE GENOMIC DNA]</scope>
    <source>
        <strain evidence="2 3">2789STDY5834863</strain>
    </source>
</reference>
<organism evidence="2 3">
    <name type="scientific">Blautia wexlerae</name>
    <dbReference type="NCBI Taxonomy" id="418240"/>
    <lineage>
        <taxon>Bacteria</taxon>
        <taxon>Bacillati</taxon>
        <taxon>Bacillota</taxon>
        <taxon>Clostridia</taxon>
        <taxon>Lachnospirales</taxon>
        <taxon>Lachnospiraceae</taxon>
        <taxon>Blautia</taxon>
    </lineage>
</organism>
<dbReference type="AlphaFoldDB" id="A0A174HQN7"/>
<feature type="chain" id="PRO_5008023656" evidence="1">
    <location>
        <begin position="35"/>
        <end position="149"/>
    </location>
</feature>
<name>A0A174HQN7_9FIRM</name>
<sequence>MTKIKNTKKGMAKKTLSMSLVVAMLATSNVPVWAAEFSDGSDVAVTSDAEASVAETFSDDVTETPVVEDTTDNTAVATAAEVSSDSFSVTPEFTDNANNAIKDNAVTWGTTVKAKFKVTAKDNKAIDSNIKFHTLQKHLFSLIFHAKNL</sequence>
<protein>
    <submittedName>
        <fullName evidence="2">Uncharacterized protein</fullName>
    </submittedName>
</protein>
<feature type="signal peptide" evidence="1">
    <location>
        <begin position="1"/>
        <end position="34"/>
    </location>
</feature>
<keyword evidence="1" id="KW-0732">Signal</keyword>